<accession>A0A5C0AX68</accession>
<proteinExistence type="predicted"/>
<evidence type="ECO:0000256" key="1">
    <source>
        <dbReference type="SAM" id="MobiDB-lite"/>
    </source>
</evidence>
<gene>
    <name evidence="3" type="ORF">FXN63_15415</name>
</gene>
<dbReference type="KEGG" id="pacr:FXN63_15415"/>
<dbReference type="OrthoDB" id="6210861at2"/>
<evidence type="ECO:0000313" key="3">
    <source>
        <dbReference type="EMBL" id="QEI07072.1"/>
    </source>
</evidence>
<dbReference type="AlphaFoldDB" id="A0A5C0AX68"/>
<feature type="transmembrane region" description="Helical" evidence="2">
    <location>
        <begin position="255"/>
        <end position="277"/>
    </location>
</feature>
<feature type="compositionally biased region" description="Polar residues" evidence="1">
    <location>
        <begin position="540"/>
        <end position="560"/>
    </location>
</feature>
<dbReference type="EMBL" id="CP043046">
    <property type="protein sequence ID" value="QEI07072.1"/>
    <property type="molecule type" value="Genomic_DNA"/>
</dbReference>
<sequence length="560" mass="58385">MSHWLVEAVRLRESLWGPLADDAEMRALRARELPLDAALTQRAAQLAAREGLVEAVRTWRGGANLAALLLGVVAVLLGAGTATAALGDASRPVNLLWAVSGLLGLHVLTLFLWLGGLAWSLATGAGSGGALGKLWLVLARRAARGPAGALAPQSLVNLMARARLLPWLLGGVSHAIWLLALGAALVTLLAMLATRRYDFVWETTILDPGYVERLALWLGSLPGMLGLPTPDAALIRASDGVATQPADGRAIWAGWLLGVVAVYGVLPRALALLICVWKVRRGVNTLTVDMSLPGLDTLEARLRPASRRTGVIDPAPAGEWVSTHASHAAQASSRALPESNLFDGSQSGVCQSGLNQPGLTPPGSNPQTSGAHDHPGLPADTATHEAASRHVRSSGQQVAPGQAWLISVELPEDLRATQTQSPSVYDAGVIDSGPQREAAIERLHAARPARLLVVCDARQTPDRGTVALVAELIGLAAESRILLAGSAKASPSRRQAWVDRLSMSELGGSIAGSEADVWDWLATGSAKPGNSMPGNPQLPNPQTAPATTASPQSPSGETLP</sequence>
<feature type="transmembrane region" description="Helical" evidence="2">
    <location>
        <begin position="65"/>
        <end position="86"/>
    </location>
</feature>
<keyword evidence="2" id="KW-1133">Transmembrane helix</keyword>
<protein>
    <submittedName>
        <fullName evidence="3">DUF2868 domain-containing protein</fullName>
    </submittedName>
</protein>
<evidence type="ECO:0000256" key="2">
    <source>
        <dbReference type="SAM" id="Phobius"/>
    </source>
</evidence>
<feature type="transmembrane region" description="Helical" evidence="2">
    <location>
        <begin position="93"/>
        <end position="113"/>
    </location>
</feature>
<dbReference type="Pfam" id="PF11067">
    <property type="entry name" value="DUF2868"/>
    <property type="match status" value="1"/>
</dbReference>
<keyword evidence="4" id="KW-1185">Reference proteome</keyword>
<dbReference type="InterPro" id="IPR021296">
    <property type="entry name" value="DUF2868"/>
</dbReference>
<keyword evidence="2" id="KW-0472">Membrane</keyword>
<feature type="region of interest" description="Disordered" evidence="1">
    <location>
        <begin position="332"/>
        <end position="398"/>
    </location>
</feature>
<dbReference type="Proteomes" id="UP000325161">
    <property type="component" value="Chromosome"/>
</dbReference>
<keyword evidence="2" id="KW-0812">Transmembrane</keyword>
<feature type="transmembrane region" description="Helical" evidence="2">
    <location>
        <begin position="175"/>
        <end position="193"/>
    </location>
</feature>
<name>A0A5C0AX68_9BURK</name>
<reference evidence="3 4" key="1">
    <citation type="submission" date="2019-08" db="EMBL/GenBank/DDBJ databases">
        <title>Amphibian skin-associated Pigmentiphaga: genome sequence and occurrence across geography and hosts.</title>
        <authorList>
            <person name="Bletz M.C."/>
            <person name="Bunk B."/>
            <person name="Sproeer C."/>
            <person name="Biwer P."/>
            <person name="Reiter S."/>
            <person name="Rabemananjara F.C.E."/>
            <person name="Schulz S."/>
            <person name="Overmann J."/>
            <person name="Vences M."/>
        </authorList>
    </citation>
    <scope>NUCLEOTIDE SEQUENCE [LARGE SCALE GENOMIC DNA]</scope>
    <source>
        <strain evidence="3 4">Mada1488</strain>
    </source>
</reference>
<feature type="compositionally biased region" description="Polar residues" evidence="1">
    <location>
        <begin position="342"/>
        <end position="358"/>
    </location>
</feature>
<feature type="region of interest" description="Disordered" evidence="1">
    <location>
        <begin position="522"/>
        <end position="560"/>
    </location>
</feature>
<organism evidence="3 4">
    <name type="scientific">Pigmentiphaga aceris</name>
    <dbReference type="NCBI Taxonomy" id="1940612"/>
    <lineage>
        <taxon>Bacteria</taxon>
        <taxon>Pseudomonadati</taxon>
        <taxon>Pseudomonadota</taxon>
        <taxon>Betaproteobacteria</taxon>
        <taxon>Burkholderiales</taxon>
        <taxon>Alcaligenaceae</taxon>
        <taxon>Pigmentiphaga</taxon>
    </lineage>
</organism>
<evidence type="ECO:0000313" key="4">
    <source>
        <dbReference type="Proteomes" id="UP000325161"/>
    </source>
</evidence>
<dbReference type="RefSeq" id="WP_148816119.1">
    <property type="nucleotide sequence ID" value="NZ_CP043046.1"/>
</dbReference>